<sequence length="1247" mass="136830">MAEPSETPKSLSRRGTAYASLGQDSRLQDSYGSLEAGSGGATPSRGEHSTPKAAGARMLTRRQTFAEGEQDYPSKFSTWTIEQDEDTMTGASLVVNLLADVSPAGVLPLAYGMSGTGYIPAVVLLMLFACGAGYSMYVISRTIEISGVKSYDRIWERCVGERRMNMSSNDQRHLDPVPPERWCVTKHDLKDLQSEVMTALQQKRITPPPSNGGFDRYGPSIYVVTEQYIKPTTQGTHFSWALKKHPDGLDCDVFISHAWQEGIFEFLEKVLNSWPKPARNAWCCMLANPQNLNIAALLRSPSQSPFARALEQATYVLAVPNHKASIYTRLWCAYEAHLASEQGKVILIARRPIGHDYLQAVPCLMVATTLGAVIGVVIRKFAGDGIRMDANLTCIILLVAVLLLGALVHGPQKRRAMNLCGVACSASLFFSWKTHHVWLPLPTGCEIVPQIQQHWVIGIALCGFWMAKVDRIRSESLEEEAVQLNRGLEDQASVEFATCTQESDAVQIRAEIGDSFYQVDHSISVLLSAGMSTPTLRSIADAGVNIDGAGHYEITVPFVCLVPMIVVNIARVYLAALYMQDKQHYRAIVSMRTTLCLAKACLLVLIWRSCHEERAFIFKMITKLAAVMFFISACERLRSHLGTPYDPAFQVAIGHMTFVVMLGCALLGMKGIACLPGGRYVLQFFLCRGCPRLPSDGWKSRKLPAMCRRASSSLSESATRVKLKPEALHWHCKWIPSLVLCIVCFGNALAYVCMVGDLISMCLPGFGISFLSRSSCIAILAVFPLLPLCMLKDLSALAPTSFLALLAVFWMIVMMIIRYVDGSYLPGGQYHGFPAPRGHVGNMGFSTLILVDNLAVAFLCLVLLMGPMAVPAHSSKNTSLIAMLPHREAALAQAVSDMRKAAAEVQKASAELSICEAAWLTAYEAALRMAENDAEACAVRRAATELKSQPGVCYNTLRTFYDEVECLTPSPAEPGSLPSESHGQEHGHSHDDEFHTAKHQLEHRWIEKTAFSAAERVVERMTERITESMGERVGERLAERGVERLAERGAERLAERGVERLAERGAERLAERGAERLAERGAELALERAGAGALRHILGRTIGETLRMGEHAAMHTLKALRVIVPFVGMLFVIHLAEHDWHRLLEEWRARRALSLAFFCMAVLGDVADILCHVCVISSGILHVDHHALHTIEYYGMGSAIVACLSVVAAEILSARAMRRALKAKSVSKLVPVVSAGELPVVAAAELP</sequence>
<feature type="compositionally biased region" description="Basic and acidic residues" evidence="6">
    <location>
        <begin position="982"/>
        <end position="993"/>
    </location>
</feature>
<dbReference type="InterPro" id="IPR013057">
    <property type="entry name" value="AA_transpt_TM"/>
</dbReference>
<feature type="transmembrane region" description="Helical" evidence="7">
    <location>
        <begin position="802"/>
        <end position="820"/>
    </location>
</feature>
<protein>
    <recommendedName>
        <fullName evidence="8">Amino acid transporter transmembrane domain-containing protein</fullName>
    </recommendedName>
</protein>
<evidence type="ECO:0000256" key="3">
    <source>
        <dbReference type="ARBA" id="ARBA00022989"/>
    </source>
</evidence>
<evidence type="ECO:0000313" key="9">
    <source>
        <dbReference type="EMBL" id="OLQ12639.1"/>
    </source>
</evidence>
<feature type="transmembrane region" description="Helical" evidence="7">
    <location>
        <begin position="771"/>
        <end position="790"/>
    </location>
</feature>
<comment type="subcellular location">
    <subcellularLocation>
        <location evidence="1">Membrane</location>
        <topology evidence="1">Multi-pass membrane protein</topology>
    </subcellularLocation>
</comment>
<feature type="transmembrane region" description="Helical" evidence="7">
    <location>
        <begin position="1193"/>
        <end position="1212"/>
    </location>
</feature>
<feature type="region of interest" description="Disordered" evidence="6">
    <location>
        <begin position="1"/>
        <end position="54"/>
    </location>
</feature>
<feature type="transmembrane region" description="Helical" evidence="7">
    <location>
        <begin position="616"/>
        <end position="633"/>
    </location>
</feature>
<dbReference type="AlphaFoldDB" id="A0A1Q9EZ01"/>
<feature type="region of interest" description="Disordered" evidence="6">
    <location>
        <begin position="969"/>
        <end position="993"/>
    </location>
</feature>
<feature type="transmembrane region" description="Helical" evidence="7">
    <location>
        <begin position="840"/>
        <end position="866"/>
    </location>
</feature>
<keyword evidence="10" id="KW-1185">Reference proteome</keyword>
<dbReference type="EMBL" id="LSRX01000040">
    <property type="protein sequence ID" value="OLQ12639.1"/>
    <property type="molecule type" value="Genomic_DNA"/>
</dbReference>
<keyword evidence="2 7" id="KW-0812">Transmembrane</keyword>
<feature type="transmembrane region" description="Helical" evidence="7">
    <location>
        <begin position="390"/>
        <end position="409"/>
    </location>
</feature>
<evidence type="ECO:0000256" key="1">
    <source>
        <dbReference type="ARBA" id="ARBA00004141"/>
    </source>
</evidence>
<evidence type="ECO:0000256" key="5">
    <source>
        <dbReference type="SAM" id="Coils"/>
    </source>
</evidence>
<dbReference type="OrthoDB" id="655540at2759"/>
<name>A0A1Q9EZ01_SYMMI</name>
<feature type="transmembrane region" description="Helical" evidence="7">
    <location>
        <begin position="648"/>
        <end position="669"/>
    </location>
</feature>
<keyword evidence="5" id="KW-0175">Coiled coil</keyword>
<comment type="caution">
    <text evidence="9">The sequence shown here is derived from an EMBL/GenBank/DDBJ whole genome shotgun (WGS) entry which is preliminary data.</text>
</comment>
<dbReference type="GO" id="GO:0016020">
    <property type="term" value="C:membrane"/>
    <property type="evidence" value="ECO:0007669"/>
    <property type="project" value="UniProtKB-SubCell"/>
</dbReference>
<dbReference type="GO" id="GO:0015179">
    <property type="term" value="F:L-amino acid transmembrane transporter activity"/>
    <property type="evidence" value="ECO:0007669"/>
    <property type="project" value="TreeGrafter"/>
</dbReference>
<feature type="transmembrane region" description="Helical" evidence="7">
    <location>
        <begin position="585"/>
        <end position="607"/>
    </location>
</feature>
<feature type="transmembrane region" description="Helical" evidence="7">
    <location>
        <begin position="558"/>
        <end position="579"/>
    </location>
</feature>
<evidence type="ECO:0000259" key="8">
    <source>
        <dbReference type="Pfam" id="PF01490"/>
    </source>
</evidence>
<feature type="transmembrane region" description="Helical" evidence="7">
    <location>
        <begin position="734"/>
        <end position="759"/>
    </location>
</feature>
<evidence type="ECO:0000313" key="10">
    <source>
        <dbReference type="Proteomes" id="UP000186817"/>
    </source>
</evidence>
<feature type="transmembrane region" description="Helical" evidence="7">
    <location>
        <begin position="357"/>
        <end position="378"/>
    </location>
</feature>
<evidence type="ECO:0000256" key="2">
    <source>
        <dbReference type="ARBA" id="ARBA00022692"/>
    </source>
</evidence>
<feature type="compositionally biased region" description="Polar residues" evidence="6">
    <location>
        <begin position="22"/>
        <end position="31"/>
    </location>
</feature>
<feature type="domain" description="Amino acid transporter transmembrane" evidence="8">
    <location>
        <begin position="737"/>
        <end position="825"/>
    </location>
</feature>
<feature type="transmembrane region" description="Helical" evidence="7">
    <location>
        <begin position="1152"/>
        <end position="1181"/>
    </location>
</feature>
<feature type="domain" description="Amino acid transporter transmembrane" evidence="8">
    <location>
        <begin position="92"/>
        <end position="162"/>
    </location>
</feature>
<accession>A0A1Q9EZ01</accession>
<gene>
    <name evidence="9" type="ORF">AK812_SmicGene3474</name>
</gene>
<dbReference type="Pfam" id="PF01490">
    <property type="entry name" value="Aa_trans"/>
    <property type="match status" value="2"/>
</dbReference>
<keyword evidence="4 7" id="KW-0472">Membrane</keyword>
<evidence type="ECO:0000256" key="7">
    <source>
        <dbReference type="SAM" id="Phobius"/>
    </source>
</evidence>
<dbReference type="PANTHER" id="PTHR22950">
    <property type="entry name" value="AMINO ACID TRANSPORTER"/>
    <property type="match status" value="1"/>
</dbReference>
<feature type="transmembrane region" description="Helical" evidence="7">
    <location>
        <begin position="118"/>
        <end position="139"/>
    </location>
</feature>
<reference evidence="9 10" key="1">
    <citation type="submission" date="2016-02" db="EMBL/GenBank/DDBJ databases">
        <title>Genome analysis of coral dinoflagellate symbionts highlights evolutionary adaptations to a symbiotic lifestyle.</title>
        <authorList>
            <person name="Aranda M."/>
            <person name="Li Y."/>
            <person name="Liew Y.J."/>
            <person name="Baumgarten S."/>
            <person name="Simakov O."/>
            <person name="Wilson M."/>
            <person name="Piel J."/>
            <person name="Ashoor H."/>
            <person name="Bougouffa S."/>
            <person name="Bajic V.B."/>
            <person name="Ryu T."/>
            <person name="Ravasi T."/>
            <person name="Bayer T."/>
            <person name="Micklem G."/>
            <person name="Kim H."/>
            <person name="Bhak J."/>
            <person name="Lajeunesse T.C."/>
            <person name="Voolstra C.R."/>
        </authorList>
    </citation>
    <scope>NUCLEOTIDE SEQUENCE [LARGE SCALE GENOMIC DNA]</scope>
    <source>
        <strain evidence="9 10">CCMP2467</strain>
    </source>
</reference>
<proteinExistence type="predicted"/>
<organism evidence="9 10">
    <name type="scientific">Symbiodinium microadriaticum</name>
    <name type="common">Dinoflagellate</name>
    <name type="synonym">Zooxanthella microadriatica</name>
    <dbReference type="NCBI Taxonomy" id="2951"/>
    <lineage>
        <taxon>Eukaryota</taxon>
        <taxon>Sar</taxon>
        <taxon>Alveolata</taxon>
        <taxon>Dinophyceae</taxon>
        <taxon>Suessiales</taxon>
        <taxon>Symbiodiniaceae</taxon>
        <taxon>Symbiodinium</taxon>
    </lineage>
</organism>
<evidence type="ECO:0000256" key="4">
    <source>
        <dbReference type="ARBA" id="ARBA00023136"/>
    </source>
</evidence>
<dbReference type="Proteomes" id="UP000186817">
    <property type="component" value="Unassembled WGS sequence"/>
</dbReference>
<feature type="coiled-coil region" evidence="5">
    <location>
        <begin position="891"/>
        <end position="918"/>
    </location>
</feature>
<keyword evidence="3 7" id="KW-1133">Transmembrane helix</keyword>
<evidence type="ECO:0000256" key="6">
    <source>
        <dbReference type="SAM" id="MobiDB-lite"/>
    </source>
</evidence>